<dbReference type="Gene3D" id="3.30.565.10">
    <property type="entry name" value="Histidine kinase-like ATPase, C-terminal domain"/>
    <property type="match status" value="1"/>
</dbReference>
<dbReference type="SMART" id="SM00388">
    <property type="entry name" value="HisKA"/>
    <property type="match status" value="1"/>
</dbReference>
<evidence type="ECO:0000259" key="17">
    <source>
        <dbReference type="PROSITE" id="PS50112"/>
    </source>
</evidence>
<evidence type="ECO:0000256" key="7">
    <source>
        <dbReference type="ARBA" id="ARBA00022692"/>
    </source>
</evidence>
<dbReference type="InterPro" id="IPR005467">
    <property type="entry name" value="His_kinase_dom"/>
</dbReference>
<dbReference type="GO" id="GO:0071555">
    <property type="term" value="P:cell wall organization"/>
    <property type="evidence" value="ECO:0007669"/>
    <property type="project" value="InterPro"/>
</dbReference>
<keyword evidence="10" id="KW-0067">ATP-binding</keyword>
<dbReference type="InterPro" id="IPR036890">
    <property type="entry name" value="HATPase_C_sf"/>
</dbReference>
<keyword evidence="13 15" id="KW-0472">Membrane</keyword>
<evidence type="ECO:0000256" key="12">
    <source>
        <dbReference type="ARBA" id="ARBA00023012"/>
    </source>
</evidence>
<evidence type="ECO:0000256" key="11">
    <source>
        <dbReference type="ARBA" id="ARBA00022989"/>
    </source>
</evidence>
<dbReference type="GO" id="GO:0005524">
    <property type="term" value="F:ATP binding"/>
    <property type="evidence" value="ECO:0007669"/>
    <property type="project" value="UniProtKB-KW"/>
</dbReference>
<dbReference type="InterPro" id="IPR004358">
    <property type="entry name" value="Sig_transdc_His_kin-like_C"/>
</dbReference>
<dbReference type="Pfam" id="PF00989">
    <property type="entry name" value="PAS"/>
    <property type="match status" value="1"/>
</dbReference>
<keyword evidence="20" id="KW-1185">Reference proteome</keyword>
<evidence type="ECO:0000256" key="6">
    <source>
        <dbReference type="ARBA" id="ARBA00022679"/>
    </source>
</evidence>
<organism evidence="19 20">
    <name type="scientific">Desulfobulbus propionicus (strain ATCC 33891 / DSM 2032 / VKM B-1956 / 1pr3)</name>
    <dbReference type="NCBI Taxonomy" id="577650"/>
    <lineage>
        <taxon>Bacteria</taxon>
        <taxon>Pseudomonadati</taxon>
        <taxon>Thermodesulfobacteriota</taxon>
        <taxon>Desulfobulbia</taxon>
        <taxon>Desulfobulbales</taxon>
        <taxon>Desulfobulbaceae</taxon>
        <taxon>Desulfobulbus</taxon>
    </lineage>
</organism>
<dbReference type="Proteomes" id="UP000006365">
    <property type="component" value="Chromosome"/>
</dbReference>
<feature type="coiled-coil region" evidence="14">
    <location>
        <begin position="307"/>
        <end position="334"/>
    </location>
</feature>
<dbReference type="GO" id="GO:0005886">
    <property type="term" value="C:plasma membrane"/>
    <property type="evidence" value="ECO:0007669"/>
    <property type="project" value="UniProtKB-SubCell"/>
</dbReference>
<dbReference type="EMBL" id="CP002364">
    <property type="protein sequence ID" value="ADW17314.1"/>
    <property type="molecule type" value="Genomic_DNA"/>
</dbReference>
<evidence type="ECO:0000256" key="15">
    <source>
        <dbReference type="SAM" id="Phobius"/>
    </source>
</evidence>
<dbReference type="InterPro" id="IPR013767">
    <property type="entry name" value="PAS_fold"/>
</dbReference>
<feature type="transmembrane region" description="Helical" evidence="15">
    <location>
        <begin position="165"/>
        <end position="184"/>
    </location>
</feature>
<keyword evidence="5" id="KW-0597">Phosphoprotein</keyword>
<dbReference type="AlphaFoldDB" id="A0A7U3YKZ8"/>
<evidence type="ECO:0000256" key="14">
    <source>
        <dbReference type="SAM" id="Coils"/>
    </source>
</evidence>
<dbReference type="PANTHER" id="PTHR43065:SF42">
    <property type="entry name" value="TWO-COMPONENT SENSOR PPRA"/>
    <property type="match status" value="1"/>
</dbReference>
<dbReference type="SMART" id="SM00091">
    <property type="entry name" value="PAS"/>
    <property type="match status" value="1"/>
</dbReference>
<dbReference type="PROSITE" id="PS50109">
    <property type="entry name" value="HIS_KIN"/>
    <property type="match status" value="1"/>
</dbReference>
<proteinExistence type="predicted"/>
<feature type="transmembrane region" description="Helical" evidence="15">
    <location>
        <begin position="40"/>
        <end position="61"/>
    </location>
</feature>
<dbReference type="KEGG" id="dpr:Despr_1142"/>
<dbReference type="PRINTS" id="PR00344">
    <property type="entry name" value="BCTRLSENSOR"/>
</dbReference>
<keyword evidence="7 15" id="KW-0812">Transmembrane</keyword>
<reference evidence="19 20" key="1">
    <citation type="journal article" date="2011" name="Stand. Genomic Sci.">
        <title>Complete genome sequence of Desulfobulbus propionicus type strain (1pr3).</title>
        <authorList>
            <person name="Pagani I."/>
            <person name="Lapidus A."/>
            <person name="Nolan M."/>
            <person name="Lucas S."/>
            <person name="Hammon N."/>
            <person name="Deshpande S."/>
            <person name="Cheng J.F."/>
            <person name="Chertkov O."/>
            <person name="Davenport K."/>
            <person name="Tapia R."/>
            <person name="Han C."/>
            <person name="Goodwin L."/>
            <person name="Pitluck S."/>
            <person name="Liolios K."/>
            <person name="Mavromatis K."/>
            <person name="Ivanova N."/>
            <person name="Mikhailova N."/>
            <person name="Pati A."/>
            <person name="Chen A."/>
            <person name="Palaniappan K."/>
            <person name="Land M."/>
            <person name="Hauser L."/>
            <person name="Chang Y.J."/>
            <person name="Jeffries C.D."/>
            <person name="Detter J.C."/>
            <person name="Brambilla E."/>
            <person name="Kannan K.P."/>
            <person name="Djao O.D."/>
            <person name="Rohde M."/>
            <person name="Pukall R."/>
            <person name="Spring S."/>
            <person name="Goker M."/>
            <person name="Sikorski J."/>
            <person name="Woyke T."/>
            <person name="Bristow J."/>
            <person name="Eisen J.A."/>
            <person name="Markowitz V."/>
            <person name="Hugenholtz P."/>
            <person name="Kyrpides N.C."/>
            <person name="Klenk H.P."/>
        </authorList>
    </citation>
    <scope>NUCLEOTIDE SEQUENCE [LARGE SCALE GENOMIC DNA]</scope>
    <source>
        <strain evidence="20">ATCC 33891 / DSM 2032 / 1pr3</strain>
    </source>
</reference>
<dbReference type="PROSITE" id="PS50112">
    <property type="entry name" value="PAS"/>
    <property type="match status" value="1"/>
</dbReference>
<dbReference type="NCBIfam" id="TIGR00229">
    <property type="entry name" value="sensory_box"/>
    <property type="match status" value="1"/>
</dbReference>
<dbReference type="CDD" id="cd00082">
    <property type="entry name" value="HisKA"/>
    <property type="match status" value="1"/>
</dbReference>
<comment type="catalytic activity">
    <reaction evidence="1">
        <text>ATP + protein L-histidine = ADP + protein N-phospho-L-histidine.</text>
        <dbReference type="EC" id="2.7.13.3"/>
    </reaction>
</comment>
<feature type="transmembrane region" description="Helical" evidence="15">
    <location>
        <begin position="73"/>
        <end position="96"/>
    </location>
</feature>
<keyword evidence="12" id="KW-0902">Two-component regulatory system</keyword>
<dbReference type="Gene3D" id="3.30.450.20">
    <property type="entry name" value="PAS domain"/>
    <property type="match status" value="1"/>
</dbReference>
<evidence type="ECO:0000313" key="19">
    <source>
        <dbReference type="EMBL" id="ADW17314.1"/>
    </source>
</evidence>
<keyword evidence="11 15" id="KW-1133">Transmembrane helix</keyword>
<dbReference type="Pfam" id="PF02518">
    <property type="entry name" value="HATPase_c"/>
    <property type="match status" value="1"/>
</dbReference>
<dbReference type="EC" id="2.7.13.3" evidence="3"/>
<dbReference type="GO" id="GO:0006355">
    <property type="term" value="P:regulation of DNA-templated transcription"/>
    <property type="evidence" value="ECO:0007669"/>
    <property type="project" value="InterPro"/>
</dbReference>
<evidence type="ECO:0000256" key="8">
    <source>
        <dbReference type="ARBA" id="ARBA00022741"/>
    </source>
</evidence>
<evidence type="ECO:0000256" key="1">
    <source>
        <dbReference type="ARBA" id="ARBA00000085"/>
    </source>
</evidence>
<dbReference type="CDD" id="cd00130">
    <property type="entry name" value="PAS"/>
    <property type="match status" value="1"/>
</dbReference>
<evidence type="ECO:0000256" key="10">
    <source>
        <dbReference type="ARBA" id="ARBA00022840"/>
    </source>
</evidence>
<dbReference type="GO" id="GO:0000155">
    <property type="term" value="F:phosphorelay sensor kinase activity"/>
    <property type="evidence" value="ECO:0007669"/>
    <property type="project" value="InterPro"/>
</dbReference>
<dbReference type="RefSeq" id="WP_015723857.1">
    <property type="nucleotide sequence ID" value="NC_014972.1"/>
</dbReference>
<dbReference type="Gene3D" id="1.10.287.130">
    <property type="match status" value="1"/>
</dbReference>
<evidence type="ECO:0000256" key="5">
    <source>
        <dbReference type="ARBA" id="ARBA00022553"/>
    </source>
</evidence>
<evidence type="ECO:0000256" key="9">
    <source>
        <dbReference type="ARBA" id="ARBA00022777"/>
    </source>
</evidence>
<dbReference type="InterPro" id="IPR003594">
    <property type="entry name" value="HATPase_dom"/>
</dbReference>
<feature type="domain" description="Histidine kinase" evidence="16">
    <location>
        <begin position="343"/>
        <end position="568"/>
    </location>
</feature>
<keyword evidence="9 19" id="KW-0418">Kinase</keyword>
<evidence type="ECO:0000256" key="13">
    <source>
        <dbReference type="ARBA" id="ARBA00023136"/>
    </source>
</evidence>
<accession>A0A7U3YKZ8</accession>
<evidence type="ECO:0000256" key="3">
    <source>
        <dbReference type="ARBA" id="ARBA00012438"/>
    </source>
</evidence>
<dbReference type="InterPro" id="IPR035965">
    <property type="entry name" value="PAS-like_dom_sf"/>
</dbReference>
<evidence type="ECO:0000313" key="20">
    <source>
        <dbReference type="Proteomes" id="UP000006365"/>
    </source>
</evidence>
<dbReference type="InterPro" id="IPR001610">
    <property type="entry name" value="PAC"/>
</dbReference>
<keyword evidence="8" id="KW-0547">Nucleotide-binding</keyword>
<feature type="domain" description="PAS" evidence="17">
    <location>
        <begin position="200"/>
        <end position="265"/>
    </location>
</feature>
<dbReference type="SMART" id="SM00086">
    <property type="entry name" value="PAC"/>
    <property type="match status" value="1"/>
</dbReference>
<dbReference type="Pfam" id="PF07694">
    <property type="entry name" value="5TM-5TMR_LYT"/>
    <property type="match status" value="1"/>
</dbReference>
<dbReference type="PANTHER" id="PTHR43065">
    <property type="entry name" value="SENSOR HISTIDINE KINASE"/>
    <property type="match status" value="1"/>
</dbReference>
<feature type="transmembrane region" description="Helical" evidence="15">
    <location>
        <begin position="131"/>
        <end position="153"/>
    </location>
</feature>
<dbReference type="SUPFAM" id="SSF55874">
    <property type="entry name" value="ATPase domain of HSP90 chaperone/DNA topoisomerase II/histidine kinase"/>
    <property type="match status" value="1"/>
</dbReference>
<evidence type="ECO:0000259" key="16">
    <source>
        <dbReference type="PROSITE" id="PS50109"/>
    </source>
</evidence>
<evidence type="ECO:0000256" key="4">
    <source>
        <dbReference type="ARBA" id="ARBA00022475"/>
    </source>
</evidence>
<sequence>MNTEVLLFYNLFNNLAIFIVLVALYGFVHKALLGRPSARQVLMGLLFGLATLGCMTIRLNVAEGVIVDQRNAMITLSTLFGGPVSGLMTVVMAAALRIHLGGAGIVSGITGMLLAFTAGAVLRLWPGKRTALFFVWGSLFATLLILPGFLLVGELANGWALLKKMTVPYGLAIFLGIGCVGVLLQREENGIEAELRLKLSERRYRQLYESIVDISFEVDHRGVIQMVSPSVETILGYRPSEVIGQAIVDFYSEPEQRSVFLEAIHGNGAVDNFQVQFRRKGGGDVWLSINAHLIFDDLGRPTGTHGIARDISRIKKAEEEKALLERSLVQSQKMEAIGTLAGGIAHDFNNILAGIMGYAELMQRDLARASTSRFNEYLRNILFASERAQHLIRQILAFSRQSPTVMQPVRMRQVIEEVILLIRASLPTTIAIETRLRSESCVIADQVQMHQVLMNLCTNAGQAMKHQGGTLTIRLDDVVLDQQIADCHQRLEPGPFVRIQVSDTGQGIPEHIRDRIFDPFFTTKPQGEGTGLGLSMVHGIVSAMKGCILVESTEGRGSCFTLYLPRTEEAADETIRTGIASSGT</sequence>
<protein>
    <recommendedName>
        <fullName evidence="3">histidine kinase</fullName>
        <ecNumber evidence="3">2.7.13.3</ecNumber>
    </recommendedName>
</protein>
<gene>
    <name evidence="19" type="ordered locus">Despr_1142</name>
</gene>
<keyword evidence="4" id="KW-1003">Cell membrane</keyword>
<evidence type="ECO:0000259" key="18">
    <source>
        <dbReference type="PROSITE" id="PS50113"/>
    </source>
</evidence>
<dbReference type="PROSITE" id="PS50113">
    <property type="entry name" value="PAC"/>
    <property type="match status" value="1"/>
</dbReference>
<keyword evidence="6" id="KW-0808">Transferase</keyword>
<dbReference type="SUPFAM" id="SSF47384">
    <property type="entry name" value="Homodimeric domain of signal transducing histidine kinase"/>
    <property type="match status" value="1"/>
</dbReference>
<evidence type="ECO:0000256" key="2">
    <source>
        <dbReference type="ARBA" id="ARBA00004651"/>
    </source>
</evidence>
<dbReference type="InterPro" id="IPR000700">
    <property type="entry name" value="PAS-assoc_C"/>
</dbReference>
<feature type="transmembrane region" description="Helical" evidence="15">
    <location>
        <begin position="103"/>
        <end position="125"/>
    </location>
</feature>
<dbReference type="Pfam" id="PF00512">
    <property type="entry name" value="HisKA"/>
    <property type="match status" value="1"/>
</dbReference>
<comment type="subcellular location">
    <subcellularLocation>
        <location evidence="2">Cell membrane</location>
        <topology evidence="2">Multi-pass membrane protein</topology>
    </subcellularLocation>
</comment>
<feature type="transmembrane region" description="Helical" evidence="15">
    <location>
        <begin position="6"/>
        <end position="28"/>
    </location>
</feature>
<name>A0A7U3YKZ8_DESPD</name>
<dbReference type="InterPro" id="IPR011620">
    <property type="entry name" value="Sig_transdc_His_kinase_LytS_TM"/>
</dbReference>
<dbReference type="InterPro" id="IPR003661">
    <property type="entry name" value="HisK_dim/P_dom"/>
</dbReference>
<dbReference type="SMART" id="SM00387">
    <property type="entry name" value="HATPase_c"/>
    <property type="match status" value="1"/>
</dbReference>
<feature type="domain" description="PAC" evidence="18">
    <location>
        <begin position="271"/>
        <end position="323"/>
    </location>
</feature>
<dbReference type="InterPro" id="IPR000014">
    <property type="entry name" value="PAS"/>
</dbReference>
<dbReference type="SUPFAM" id="SSF55785">
    <property type="entry name" value="PYP-like sensor domain (PAS domain)"/>
    <property type="match status" value="1"/>
</dbReference>
<keyword evidence="14" id="KW-0175">Coiled coil</keyword>
<dbReference type="InterPro" id="IPR036097">
    <property type="entry name" value="HisK_dim/P_sf"/>
</dbReference>